<evidence type="ECO:0000256" key="1">
    <source>
        <dbReference type="SAM" id="SignalP"/>
    </source>
</evidence>
<protein>
    <submittedName>
        <fullName evidence="2">Tetratricopeptide repeat protein</fullName>
    </submittedName>
</protein>
<keyword evidence="1" id="KW-0732">Signal</keyword>
<dbReference type="EMBL" id="JBHSMZ010000018">
    <property type="protein sequence ID" value="MFC5551306.1"/>
    <property type="molecule type" value="Genomic_DNA"/>
</dbReference>
<feature type="chain" id="PRO_5045810487" evidence="1">
    <location>
        <begin position="24"/>
        <end position="422"/>
    </location>
</feature>
<dbReference type="InterPro" id="IPR011990">
    <property type="entry name" value="TPR-like_helical_dom_sf"/>
</dbReference>
<dbReference type="SUPFAM" id="SSF48452">
    <property type="entry name" value="TPR-like"/>
    <property type="match status" value="1"/>
</dbReference>
<name>A0ABW0S2W3_9BURK</name>
<accession>A0ABW0S2W3</accession>
<dbReference type="Gene3D" id="1.25.40.10">
    <property type="entry name" value="Tetratricopeptide repeat domain"/>
    <property type="match status" value="1"/>
</dbReference>
<evidence type="ECO:0000313" key="3">
    <source>
        <dbReference type="Proteomes" id="UP001596086"/>
    </source>
</evidence>
<dbReference type="Pfam" id="PF14559">
    <property type="entry name" value="TPR_19"/>
    <property type="match status" value="1"/>
</dbReference>
<keyword evidence="3" id="KW-1185">Reference proteome</keyword>
<evidence type="ECO:0000313" key="2">
    <source>
        <dbReference type="EMBL" id="MFC5551306.1"/>
    </source>
</evidence>
<sequence length="422" mass="46426">MKRSIAAALALLAALAWPACALAQADAAAPDADEPGAPTLGATQQALYQEALQALAEGRRTDASRALRRLIEQEPRHAGAWLDLALIQCGLGNAEEAERMFATVETRFDPSREILELISQTREEGCHPWTPNSALSLIAGRGYDRNVNQGASTSTLKLGDGSVELPLLDDFLPKQDGYTVAGLEYLRALTPNGTIGFAQLQSRRNDTLHQYDSSSLFGGIESPWRFGSWALRSTLAAGMVSLGGHIYQRQAQAQLRVTPPLSLPNNTLLNVMGGYTVTDYRRLTNFDAHTLELRPELSHQRGSLYGSASFGLLSDHGNAQRPGGDRHGQLLSLLLRSPLAAGLTGELGYTRQTWRSARPYAPELLIPQTRDQATQVLRAVLSYPIGKNQSLMLETRAVRNRENIDIFQYNNRQFQLSWRWQP</sequence>
<proteinExistence type="predicted"/>
<dbReference type="RefSeq" id="WP_379775225.1">
    <property type="nucleotide sequence ID" value="NZ_JBHSMZ010000018.1"/>
</dbReference>
<organism evidence="2 3">
    <name type="scientific">Massilia aerilata</name>
    <dbReference type="NCBI Taxonomy" id="453817"/>
    <lineage>
        <taxon>Bacteria</taxon>
        <taxon>Pseudomonadati</taxon>
        <taxon>Pseudomonadota</taxon>
        <taxon>Betaproteobacteria</taxon>
        <taxon>Burkholderiales</taxon>
        <taxon>Oxalobacteraceae</taxon>
        <taxon>Telluria group</taxon>
        <taxon>Massilia</taxon>
    </lineage>
</organism>
<feature type="signal peptide" evidence="1">
    <location>
        <begin position="1"/>
        <end position="23"/>
    </location>
</feature>
<gene>
    <name evidence="2" type="ORF">ACFPO9_22530</name>
</gene>
<dbReference type="Proteomes" id="UP001596086">
    <property type="component" value="Unassembled WGS sequence"/>
</dbReference>
<reference evidence="3" key="1">
    <citation type="journal article" date="2019" name="Int. J. Syst. Evol. Microbiol.">
        <title>The Global Catalogue of Microorganisms (GCM) 10K type strain sequencing project: providing services to taxonomists for standard genome sequencing and annotation.</title>
        <authorList>
            <consortium name="The Broad Institute Genomics Platform"/>
            <consortium name="The Broad Institute Genome Sequencing Center for Infectious Disease"/>
            <person name="Wu L."/>
            <person name="Ma J."/>
        </authorList>
    </citation>
    <scope>NUCLEOTIDE SEQUENCE [LARGE SCALE GENOMIC DNA]</scope>
    <source>
        <strain evidence="3">CGMCC 4.5798</strain>
    </source>
</reference>
<comment type="caution">
    <text evidence="2">The sequence shown here is derived from an EMBL/GenBank/DDBJ whole genome shotgun (WGS) entry which is preliminary data.</text>
</comment>